<keyword evidence="4" id="KW-0732">Signal</keyword>
<dbReference type="PROSITE" id="PS50072">
    <property type="entry name" value="CSA_PPIASE_2"/>
    <property type="match status" value="1"/>
</dbReference>
<dbReference type="InterPro" id="IPR020892">
    <property type="entry name" value="Cyclophilin-type_PPIase_CS"/>
</dbReference>
<evidence type="ECO:0000256" key="2">
    <source>
        <dbReference type="ARBA" id="ARBA00023110"/>
    </source>
</evidence>
<dbReference type="PRINTS" id="PR00153">
    <property type="entry name" value="CSAPPISMRASE"/>
</dbReference>
<evidence type="ECO:0000256" key="4">
    <source>
        <dbReference type="RuleBase" id="RU363019"/>
    </source>
</evidence>
<evidence type="ECO:0000313" key="5">
    <source>
        <dbReference type="EMBL" id="MTU43250.1"/>
    </source>
</evidence>
<evidence type="ECO:0000256" key="3">
    <source>
        <dbReference type="ARBA" id="ARBA00023235"/>
    </source>
</evidence>
<sequence length="185" mass="19988">MFNVKKLAFGAAMLAASAVCFAAPKVEIVTSEGNIVVNLNEKAAPTTVANFVKYAKEGFYNGTIFHRVINIFMIQGGGFDRNLHQKSTHAPIKLEDKNGLKNTVGTIAMARTNNPDSATSQFFINLKDNDFLNGTSTKDGYAVFGEVVTGMDVVRKIGRAPTGSKGFMDDVPVRPVIIESVKVLK</sequence>
<dbReference type="Pfam" id="PF00160">
    <property type="entry name" value="Pro_isomerase"/>
    <property type="match status" value="1"/>
</dbReference>
<evidence type="ECO:0000313" key="6">
    <source>
        <dbReference type="Proteomes" id="UP000462362"/>
    </source>
</evidence>
<comment type="function">
    <text evidence="4">PPIases accelerate the folding of proteins. It catalyzes the cis-trans isomerization of proline imidic peptide bonds in oligopeptides.</text>
</comment>
<dbReference type="CDD" id="cd01920">
    <property type="entry name" value="cyclophilin_EcCYP_like"/>
    <property type="match status" value="1"/>
</dbReference>
<keyword evidence="3 4" id="KW-0413">Isomerase</keyword>
<dbReference type="PROSITE" id="PS00170">
    <property type="entry name" value="CSA_PPIASE_1"/>
    <property type="match status" value="1"/>
</dbReference>
<dbReference type="PANTHER" id="PTHR43246">
    <property type="entry name" value="PEPTIDYL-PROLYL CIS-TRANS ISOMERASE CYP38, CHLOROPLASTIC"/>
    <property type="match status" value="1"/>
</dbReference>
<comment type="caution">
    <text evidence="5">The sequence shown here is derived from an EMBL/GenBank/DDBJ whole genome shotgun (WGS) entry which is preliminary data.</text>
</comment>
<dbReference type="EMBL" id="WNCL01000015">
    <property type="protein sequence ID" value="MTU43250.1"/>
    <property type="molecule type" value="Genomic_DNA"/>
</dbReference>
<dbReference type="RefSeq" id="WP_155168028.1">
    <property type="nucleotide sequence ID" value="NZ_WNCA01000012.1"/>
</dbReference>
<proteinExistence type="inferred from homology"/>
<comment type="similarity">
    <text evidence="1 4">Belongs to the cyclophilin-type PPIase family.</text>
</comment>
<dbReference type="InterPro" id="IPR002130">
    <property type="entry name" value="Cyclophilin-type_PPIase_dom"/>
</dbReference>
<organism evidence="5 6">
    <name type="scientific">Parasutterella excrementihominis</name>
    <dbReference type="NCBI Taxonomy" id="487175"/>
    <lineage>
        <taxon>Bacteria</taxon>
        <taxon>Pseudomonadati</taxon>
        <taxon>Pseudomonadota</taxon>
        <taxon>Betaproteobacteria</taxon>
        <taxon>Burkholderiales</taxon>
        <taxon>Sutterellaceae</taxon>
        <taxon>Parasutterella</taxon>
    </lineage>
</organism>
<feature type="chain" id="PRO_5031677739" description="Peptidyl-prolyl cis-trans isomerase" evidence="4">
    <location>
        <begin position="23"/>
        <end position="185"/>
    </location>
</feature>
<dbReference type="Gene3D" id="2.40.100.10">
    <property type="entry name" value="Cyclophilin-like"/>
    <property type="match status" value="1"/>
</dbReference>
<dbReference type="GO" id="GO:0003755">
    <property type="term" value="F:peptidyl-prolyl cis-trans isomerase activity"/>
    <property type="evidence" value="ECO:0007669"/>
    <property type="project" value="UniProtKB-UniRule"/>
</dbReference>
<accession>A0A6I3S086</accession>
<dbReference type="Proteomes" id="UP000462362">
    <property type="component" value="Unassembled WGS sequence"/>
</dbReference>
<dbReference type="AlphaFoldDB" id="A0A6I3S086"/>
<dbReference type="GO" id="GO:0006457">
    <property type="term" value="P:protein folding"/>
    <property type="evidence" value="ECO:0007669"/>
    <property type="project" value="InterPro"/>
</dbReference>
<dbReference type="InterPro" id="IPR029000">
    <property type="entry name" value="Cyclophilin-like_dom_sf"/>
</dbReference>
<name>A0A6I3S086_9BURK</name>
<reference evidence="5 6" key="1">
    <citation type="journal article" date="2019" name="Nat. Med.">
        <title>A library of human gut bacterial isolates paired with longitudinal multiomics data enables mechanistic microbiome research.</title>
        <authorList>
            <person name="Poyet M."/>
            <person name="Groussin M."/>
            <person name="Gibbons S.M."/>
            <person name="Avila-Pacheco J."/>
            <person name="Jiang X."/>
            <person name="Kearney S.M."/>
            <person name="Perrotta A.R."/>
            <person name="Berdy B."/>
            <person name="Zhao S."/>
            <person name="Lieberman T.D."/>
            <person name="Swanson P.K."/>
            <person name="Smith M."/>
            <person name="Roesemann S."/>
            <person name="Alexander J.E."/>
            <person name="Rich S.A."/>
            <person name="Livny J."/>
            <person name="Vlamakis H."/>
            <person name="Clish C."/>
            <person name="Bullock K."/>
            <person name="Deik A."/>
            <person name="Scott J."/>
            <person name="Pierce K.A."/>
            <person name="Xavier R.J."/>
            <person name="Alm E.J."/>
        </authorList>
    </citation>
    <scope>NUCLEOTIDE SEQUENCE [LARGE SCALE GENOMIC DNA]</scope>
    <source>
        <strain evidence="5 6">BIOML-A2</strain>
    </source>
</reference>
<dbReference type="SUPFAM" id="SSF50891">
    <property type="entry name" value="Cyclophilin-like"/>
    <property type="match status" value="1"/>
</dbReference>
<dbReference type="InterPro" id="IPR044665">
    <property type="entry name" value="E_coli_cyclophilin_A-like"/>
</dbReference>
<gene>
    <name evidence="5" type="ORF">GMD42_06370</name>
</gene>
<evidence type="ECO:0000256" key="1">
    <source>
        <dbReference type="ARBA" id="ARBA00007365"/>
    </source>
</evidence>
<dbReference type="EC" id="5.2.1.8" evidence="4"/>
<protein>
    <recommendedName>
        <fullName evidence="4">Peptidyl-prolyl cis-trans isomerase</fullName>
        <shortName evidence="4">PPIase</shortName>
        <ecNumber evidence="4">5.2.1.8</ecNumber>
    </recommendedName>
</protein>
<comment type="catalytic activity">
    <reaction evidence="4">
        <text>[protein]-peptidylproline (omega=180) = [protein]-peptidylproline (omega=0)</text>
        <dbReference type="Rhea" id="RHEA:16237"/>
        <dbReference type="Rhea" id="RHEA-COMP:10747"/>
        <dbReference type="Rhea" id="RHEA-COMP:10748"/>
        <dbReference type="ChEBI" id="CHEBI:83833"/>
        <dbReference type="ChEBI" id="CHEBI:83834"/>
        <dbReference type="EC" id="5.2.1.8"/>
    </reaction>
</comment>
<feature type="signal peptide" evidence="4">
    <location>
        <begin position="1"/>
        <end position="22"/>
    </location>
</feature>
<keyword evidence="2 4" id="KW-0697">Rotamase</keyword>